<reference evidence="4" key="1">
    <citation type="submission" date="2022-10" db="EMBL/GenBank/DDBJ databases">
        <title>Rhodococcus sp.75.</title>
        <authorList>
            <person name="Sun M."/>
        </authorList>
    </citation>
    <scope>NUCLEOTIDE SEQUENCE</scope>
    <source>
        <strain evidence="4">75</strain>
    </source>
</reference>
<dbReference type="SUPFAM" id="SSF50156">
    <property type="entry name" value="PDZ domain-like"/>
    <property type="match status" value="1"/>
</dbReference>
<gene>
    <name evidence="4" type="ORF">RHODO2019_12015</name>
</gene>
<evidence type="ECO:0000313" key="4">
    <source>
        <dbReference type="EMBL" id="UZJ23912.1"/>
    </source>
</evidence>
<evidence type="ECO:0000313" key="5">
    <source>
        <dbReference type="Proteomes" id="UP001164965"/>
    </source>
</evidence>
<accession>A0ABY6NX00</accession>
<proteinExistence type="inferred from homology"/>
<dbReference type="InterPro" id="IPR001478">
    <property type="entry name" value="PDZ"/>
</dbReference>
<keyword evidence="1" id="KW-0645">Protease</keyword>
<dbReference type="PROSITE" id="PS51786">
    <property type="entry name" value="LON_PROTEOLYTIC"/>
    <property type="match status" value="1"/>
</dbReference>
<dbReference type="Pfam" id="PF05362">
    <property type="entry name" value="Lon_C"/>
    <property type="match status" value="1"/>
</dbReference>
<dbReference type="RefSeq" id="WP_265382020.1">
    <property type="nucleotide sequence ID" value="NZ_CP110615.1"/>
</dbReference>
<dbReference type="SMART" id="SM00228">
    <property type="entry name" value="PDZ"/>
    <property type="match status" value="1"/>
</dbReference>
<dbReference type="PROSITE" id="PS50106">
    <property type="entry name" value="PDZ"/>
    <property type="match status" value="1"/>
</dbReference>
<dbReference type="InterPro" id="IPR036034">
    <property type="entry name" value="PDZ_sf"/>
</dbReference>
<evidence type="ECO:0000256" key="1">
    <source>
        <dbReference type="PROSITE-ProRule" id="PRU01122"/>
    </source>
</evidence>
<dbReference type="InterPro" id="IPR027065">
    <property type="entry name" value="Lon_Prtase"/>
</dbReference>
<name>A0ABY6NX00_9NOCA</name>
<dbReference type="EC" id="3.4.21.53" evidence="1"/>
<keyword evidence="1" id="KW-0720">Serine protease</keyword>
<dbReference type="EMBL" id="CP110615">
    <property type="protein sequence ID" value="UZJ23912.1"/>
    <property type="molecule type" value="Genomic_DNA"/>
</dbReference>
<dbReference type="Gene3D" id="3.30.230.10">
    <property type="match status" value="1"/>
</dbReference>
<evidence type="ECO:0000259" key="2">
    <source>
        <dbReference type="PROSITE" id="PS50106"/>
    </source>
</evidence>
<organism evidence="4 5">
    <name type="scientific">Rhodococcus antarcticus</name>
    <dbReference type="NCBI Taxonomy" id="2987751"/>
    <lineage>
        <taxon>Bacteria</taxon>
        <taxon>Bacillati</taxon>
        <taxon>Actinomycetota</taxon>
        <taxon>Actinomycetes</taxon>
        <taxon>Mycobacteriales</taxon>
        <taxon>Nocardiaceae</taxon>
        <taxon>Rhodococcus</taxon>
    </lineage>
</organism>
<protein>
    <recommendedName>
        <fullName evidence="1">endopeptidase La</fullName>
        <ecNumber evidence="1">3.4.21.53</ecNumber>
    </recommendedName>
</protein>
<evidence type="ECO:0000259" key="3">
    <source>
        <dbReference type="PROSITE" id="PS51786"/>
    </source>
</evidence>
<dbReference type="Proteomes" id="UP001164965">
    <property type="component" value="Chromosome"/>
</dbReference>
<dbReference type="Gene3D" id="2.30.42.10">
    <property type="match status" value="1"/>
</dbReference>
<feature type="active site" evidence="1">
    <location>
        <position position="283"/>
    </location>
</feature>
<keyword evidence="5" id="KW-1185">Reference proteome</keyword>
<keyword evidence="1" id="KW-0378">Hydrolase</keyword>
<feature type="domain" description="Lon proteolytic" evidence="3">
    <location>
        <begin position="233"/>
        <end position="331"/>
    </location>
</feature>
<feature type="domain" description="PDZ" evidence="2">
    <location>
        <begin position="112"/>
        <end position="192"/>
    </location>
</feature>
<dbReference type="InterPro" id="IPR020568">
    <property type="entry name" value="Ribosomal_Su5_D2-typ_SF"/>
</dbReference>
<dbReference type="PANTHER" id="PTHR10046">
    <property type="entry name" value="ATP DEPENDENT LON PROTEASE FAMILY MEMBER"/>
    <property type="match status" value="1"/>
</dbReference>
<dbReference type="InterPro" id="IPR014721">
    <property type="entry name" value="Ribsml_uS5_D2-typ_fold_subgr"/>
</dbReference>
<comment type="catalytic activity">
    <reaction evidence="1">
        <text>Hydrolysis of proteins in presence of ATP.</text>
        <dbReference type="EC" id="3.4.21.53"/>
    </reaction>
</comment>
<dbReference type="InterPro" id="IPR008269">
    <property type="entry name" value="Lon_proteolytic"/>
</dbReference>
<dbReference type="SUPFAM" id="SSF54211">
    <property type="entry name" value="Ribosomal protein S5 domain 2-like"/>
    <property type="match status" value="1"/>
</dbReference>
<feature type="active site" evidence="1">
    <location>
        <position position="238"/>
    </location>
</feature>
<sequence length="340" mass="34224">MTRRTVTLLTGLALVVVLGALGSAVRVPFVALGPGPTYNTLADVGGTPVVDIEGTQTYPTAGNLNMTTVSVRDGITLFGAVGLWLSGRDALVPRETVYPADRSTQQIEQQNTADFQQSESSAVVAALGYLKYPFTIKVAQLADASPAAGVLQAGDQITSVDGTAITSTTGVRDALAASAPGQRVRLGYTRGGTAATGSVVLGTFPDGQTQGFLGVTTSAEPDVPFTVKISLQDVGGPSAGLMFALGVVDKLTTGELNNGAFVAGTGTIDSVGTVGPIGGIPFKLVAAREAGASTFLVPAQNCAEALANAPDGLRLVKVDTLADAVGDLDSLAAGADVPSC</sequence>
<comment type="similarity">
    <text evidence="1">Belongs to the peptidase S16 family.</text>
</comment>
<dbReference type="Pfam" id="PF13180">
    <property type="entry name" value="PDZ_2"/>
    <property type="match status" value="1"/>
</dbReference>